<keyword evidence="6" id="KW-0472">Membrane</keyword>
<gene>
    <name evidence="9" type="ORF">FHX73_113423</name>
</gene>
<sequence>MAPRLSVVVPIYNVERYLQECLESIAAQTMSDLECVMVDDGSKDGSAAIAEAFAAQDPRFRLVRKQNAGLGAARNTGLLHLTEGTEFVAFVDSDDTLPPSAYELMISTLDQTGSDFCTGNVLRFRAVGHYPSGGHAKPFRETRLKTHITELPALVTDRTAWNKVYRRSFWDMADLLYPEGILYEDAPVSVPHHYLAKSVDVLSEPIYHWREREVGEMSITQMRTNPKGLVDRVTSMELVRTWLLKQTEPKYKEYLASYDENNLVEEIPMFFWSVVDGEQDYRDAYVKCVGRLLRAIGPEQVRKLRAPLRLKYHLTLQGRIDELVEQMRFESESNGAAPARGLLRPYADYPFLRGGRKSVPADVLRLDNALVMRSRVYDSAWVDGKLRLNGHAFPEHLGAEHKHDLMKMIVLREAKGKRFVTFSARTTYSPEATASSPHDLYSCDWSGFSTLIDPARLKKRGQWQEGTWRVLVAGAGKAGVYKGRVTGGWADTAESLPAHWVDATTRVVPRLKDNFLLLSVEKLRASVDTVGERDGDIELTGSVRGGADPAGMRLELKHVESGNTTDFPVEFGTPTGRPVPFTVRFPVSALAAMREHWLALDPAADTRTSDHWQVRLRLADGSKLRVIVDDRVELTHLELPHDTRQAPGTARCLVTSADQTGHLQFEDQLAQPVIEQLTGADEEGFTLTGRFPLPGEHAYELLLRHHWREEEYRAPLTVRDGRFEVVLPAVPLGASTGRVPLHKGTWQVFFRPIGGDPEFAWPMARVAVEAHTRLPLRVRARGKDVALERRLFDTLSLEAHADLGPHERSGYRQRQQRREAYPAAQQKPVRDAVLYMTNGGAYAGSPRAIHEELARRGLPLEHLWTVDDGQSELPESARALRQWSPEWFEALATAKYLVTSAQLPDFFTSRPGQTVLQTWVGTPLKRIGHDFEKIWFIDSNYLKHLDREVPQWGKLLSGSSFASPVLRNAFRFEGDLVESGYPHNDILFSADREKRAAEVRRRLGLPEGKKVVLYAPTYREDRKRPQGGYQIDLRIDVAAAEAALGDDQVLLVRPHSNCYGPIPGAGDGYVRDVARYPDMADLLLVADVLVTDYSASVFDFVNTGRPVLFFAYDLEHYRDNLCGFTFDFEADAPGPLLRTSAELVEALGRVDEVAAEHREAYQTFRARYADLDDGLAAARVVDDLLR</sequence>
<keyword evidence="10" id="KW-1185">Reference proteome</keyword>
<comment type="similarity">
    <text evidence="2">Belongs to the CDP-glycerol glycerophosphotransferase family.</text>
</comment>
<dbReference type="Proteomes" id="UP000317940">
    <property type="component" value="Unassembled WGS sequence"/>
</dbReference>
<dbReference type="Gene3D" id="3.90.550.10">
    <property type="entry name" value="Spore Coat Polysaccharide Biosynthesis Protein SpsA, Chain A"/>
    <property type="match status" value="1"/>
</dbReference>
<dbReference type="InterPro" id="IPR007554">
    <property type="entry name" value="Glycerophosphate_synth"/>
</dbReference>
<dbReference type="Gene3D" id="3.40.50.11820">
    <property type="match status" value="1"/>
</dbReference>
<name>A0A561UJR0_9ACTN</name>
<dbReference type="InterPro" id="IPR029044">
    <property type="entry name" value="Nucleotide-diphossugar_trans"/>
</dbReference>
<keyword evidence="3" id="KW-1003">Cell membrane</keyword>
<evidence type="ECO:0000256" key="1">
    <source>
        <dbReference type="ARBA" id="ARBA00004202"/>
    </source>
</evidence>
<evidence type="ECO:0000256" key="5">
    <source>
        <dbReference type="ARBA" id="ARBA00022944"/>
    </source>
</evidence>
<dbReference type="Pfam" id="PF04464">
    <property type="entry name" value="Glyphos_transf"/>
    <property type="match status" value="1"/>
</dbReference>
<keyword evidence="4 9" id="KW-0808">Transferase</keyword>
<comment type="subcellular location">
    <subcellularLocation>
        <location evidence="1">Cell membrane</location>
        <topology evidence="1">Peripheral membrane protein</topology>
    </subcellularLocation>
</comment>
<reference evidence="9 10" key="1">
    <citation type="submission" date="2019-06" db="EMBL/GenBank/DDBJ databases">
        <title>Sequencing the genomes of 1000 actinobacteria strains.</title>
        <authorList>
            <person name="Klenk H.-P."/>
        </authorList>
    </citation>
    <scope>NUCLEOTIDE SEQUENCE [LARGE SCALE GENOMIC DNA]</scope>
    <source>
        <strain evidence="9 10">DSM 44826</strain>
    </source>
</reference>
<dbReference type="InterPro" id="IPR043149">
    <property type="entry name" value="TagF_N"/>
</dbReference>
<dbReference type="AlphaFoldDB" id="A0A561UJR0"/>
<dbReference type="GO" id="GO:0047355">
    <property type="term" value="F:CDP-glycerol glycerophosphotransferase activity"/>
    <property type="evidence" value="ECO:0007669"/>
    <property type="project" value="InterPro"/>
</dbReference>
<dbReference type="RefSeq" id="WP_145905806.1">
    <property type="nucleotide sequence ID" value="NZ_BAAAMZ010000006.1"/>
</dbReference>
<dbReference type="OrthoDB" id="3183633at2"/>
<evidence type="ECO:0000313" key="10">
    <source>
        <dbReference type="Proteomes" id="UP000317940"/>
    </source>
</evidence>
<protein>
    <submittedName>
        <fullName evidence="9">CDP-glycerol:poly(Glycerophosphate) glycerophosphotransferase</fullName>
    </submittedName>
</protein>
<feature type="compositionally biased region" description="Basic and acidic residues" evidence="7">
    <location>
        <begin position="803"/>
        <end position="820"/>
    </location>
</feature>
<evidence type="ECO:0000313" key="9">
    <source>
        <dbReference type="EMBL" id="TWF99576.1"/>
    </source>
</evidence>
<dbReference type="SUPFAM" id="SSF53756">
    <property type="entry name" value="UDP-Glycosyltransferase/glycogen phosphorylase"/>
    <property type="match status" value="1"/>
</dbReference>
<evidence type="ECO:0000256" key="6">
    <source>
        <dbReference type="ARBA" id="ARBA00023136"/>
    </source>
</evidence>
<proteinExistence type="inferred from homology"/>
<dbReference type="PANTHER" id="PTHR37316">
    <property type="entry name" value="TEICHOIC ACID GLYCEROL-PHOSPHATE PRIMASE"/>
    <property type="match status" value="1"/>
</dbReference>
<feature type="region of interest" description="Disordered" evidence="7">
    <location>
        <begin position="803"/>
        <end position="823"/>
    </location>
</feature>
<evidence type="ECO:0000259" key="8">
    <source>
        <dbReference type="Pfam" id="PF00535"/>
    </source>
</evidence>
<dbReference type="InterPro" id="IPR001173">
    <property type="entry name" value="Glyco_trans_2-like"/>
</dbReference>
<evidence type="ECO:0000256" key="2">
    <source>
        <dbReference type="ARBA" id="ARBA00010488"/>
    </source>
</evidence>
<dbReference type="GO" id="GO:0019350">
    <property type="term" value="P:teichoic acid biosynthetic process"/>
    <property type="evidence" value="ECO:0007669"/>
    <property type="project" value="UniProtKB-KW"/>
</dbReference>
<dbReference type="Pfam" id="PF00535">
    <property type="entry name" value="Glycos_transf_2"/>
    <property type="match status" value="1"/>
</dbReference>
<comment type="caution">
    <text evidence="9">The sequence shown here is derived from an EMBL/GenBank/DDBJ whole genome shotgun (WGS) entry which is preliminary data.</text>
</comment>
<dbReference type="CDD" id="cd00761">
    <property type="entry name" value="Glyco_tranf_GTA_type"/>
    <property type="match status" value="1"/>
</dbReference>
<evidence type="ECO:0000256" key="7">
    <source>
        <dbReference type="SAM" id="MobiDB-lite"/>
    </source>
</evidence>
<organism evidence="9 10">
    <name type="scientific">Kitasatospora viridis</name>
    <dbReference type="NCBI Taxonomy" id="281105"/>
    <lineage>
        <taxon>Bacteria</taxon>
        <taxon>Bacillati</taxon>
        <taxon>Actinomycetota</taxon>
        <taxon>Actinomycetes</taxon>
        <taxon>Kitasatosporales</taxon>
        <taxon>Streptomycetaceae</taxon>
        <taxon>Kitasatospora</taxon>
    </lineage>
</organism>
<dbReference type="InterPro" id="IPR051612">
    <property type="entry name" value="Teichoic_Acid_Biosynth"/>
</dbReference>
<dbReference type="SUPFAM" id="SSF53448">
    <property type="entry name" value="Nucleotide-diphospho-sugar transferases"/>
    <property type="match status" value="1"/>
</dbReference>
<feature type="domain" description="Glycosyltransferase 2-like" evidence="8">
    <location>
        <begin position="6"/>
        <end position="168"/>
    </location>
</feature>
<evidence type="ECO:0000256" key="3">
    <source>
        <dbReference type="ARBA" id="ARBA00022475"/>
    </source>
</evidence>
<dbReference type="PANTHER" id="PTHR37316:SF3">
    <property type="entry name" value="TEICHOIC ACID GLYCEROL-PHOSPHATE TRANSFERASE"/>
    <property type="match status" value="1"/>
</dbReference>
<dbReference type="GO" id="GO:0005886">
    <property type="term" value="C:plasma membrane"/>
    <property type="evidence" value="ECO:0007669"/>
    <property type="project" value="UniProtKB-SubCell"/>
</dbReference>
<keyword evidence="5" id="KW-0777">Teichoic acid biosynthesis</keyword>
<accession>A0A561UJR0</accession>
<dbReference type="InterPro" id="IPR043148">
    <property type="entry name" value="TagF_C"/>
</dbReference>
<dbReference type="EMBL" id="VIWT01000001">
    <property type="protein sequence ID" value="TWF99576.1"/>
    <property type="molecule type" value="Genomic_DNA"/>
</dbReference>
<dbReference type="Gene3D" id="3.40.50.12580">
    <property type="match status" value="1"/>
</dbReference>
<evidence type="ECO:0000256" key="4">
    <source>
        <dbReference type="ARBA" id="ARBA00022679"/>
    </source>
</evidence>